<proteinExistence type="inferred from homology"/>
<dbReference type="InterPro" id="IPR026042">
    <property type="entry name" value="YjbJ"/>
</dbReference>
<protein>
    <recommendedName>
        <fullName evidence="2">CsbD-like domain-containing protein</fullName>
    </recommendedName>
</protein>
<dbReference type="SUPFAM" id="SSF69047">
    <property type="entry name" value="Hypothetical protein YjbJ"/>
    <property type="match status" value="1"/>
</dbReference>
<accession>A0A0S2TBE3</accession>
<keyword evidence="4" id="KW-1185">Reference proteome</keyword>
<dbReference type="PANTHER" id="PTHR34977:SF1">
    <property type="entry name" value="UPF0337 PROTEIN YJBJ"/>
    <property type="match status" value="1"/>
</dbReference>
<dbReference type="PANTHER" id="PTHR34977">
    <property type="entry name" value="UPF0337 PROTEIN YJBJ"/>
    <property type="match status" value="1"/>
</dbReference>
<evidence type="ECO:0000256" key="1">
    <source>
        <dbReference type="ARBA" id="ARBA00009129"/>
    </source>
</evidence>
<reference evidence="3" key="1">
    <citation type="submission" date="2015-10" db="EMBL/GenBank/DDBJ databases">
        <title>Description of Candidatus Tenderia electrophaga gen. nov, sp. nov., an Uncultivated Electroautotroph from a Biocathode Enrichment.</title>
        <authorList>
            <person name="Eddie B.J."/>
            <person name="Malanoski A.P."/>
            <person name="Wang Z."/>
            <person name="Hall R.J."/>
            <person name="Oh S.D."/>
            <person name="Heiner C."/>
            <person name="Lin B."/>
            <person name="Strycharz-Glaven S.M."/>
        </authorList>
    </citation>
    <scope>NUCLEOTIDE SEQUENCE [LARGE SCALE GENOMIC DNA]</scope>
    <source>
        <strain evidence="3">NRL1</strain>
    </source>
</reference>
<gene>
    <name evidence="3" type="ORF">Tel_04315</name>
</gene>
<evidence type="ECO:0000313" key="3">
    <source>
        <dbReference type="EMBL" id="ALP52429.1"/>
    </source>
</evidence>
<dbReference type="Gene3D" id="1.10.1470.10">
    <property type="entry name" value="YjbJ"/>
    <property type="match status" value="1"/>
</dbReference>
<dbReference type="EMBL" id="CP013099">
    <property type="protein sequence ID" value="ALP52429.1"/>
    <property type="molecule type" value="Genomic_DNA"/>
</dbReference>
<comment type="similarity">
    <text evidence="1">Belongs to the UPF0337 (CsbD) family.</text>
</comment>
<dbReference type="Proteomes" id="UP000055136">
    <property type="component" value="Chromosome"/>
</dbReference>
<dbReference type="InterPro" id="IPR050423">
    <property type="entry name" value="UPF0337_stress_rsp"/>
</dbReference>
<dbReference type="KEGG" id="tee:Tel_04315"/>
<dbReference type="InterPro" id="IPR036629">
    <property type="entry name" value="YjbJ_sf"/>
</dbReference>
<feature type="domain" description="CsbD-like" evidence="2">
    <location>
        <begin position="8"/>
        <end position="58"/>
    </location>
</feature>
<organism evidence="3 4">
    <name type="scientific">Candidatus Tenderia electrophaga</name>
    <dbReference type="NCBI Taxonomy" id="1748243"/>
    <lineage>
        <taxon>Bacteria</taxon>
        <taxon>Pseudomonadati</taxon>
        <taxon>Pseudomonadota</taxon>
        <taxon>Gammaproteobacteria</taxon>
        <taxon>Candidatus Tenderiales</taxon>
        <taxon>Candidatus Tenderiaceae</taxon>
        <taxon>Candidatus Tenderia</taxon>
    </lineage>
</organism>
<evidence type="ECO:0000259" key="2">
    <source>
        <dbReference type="Pfam" id="PF05532"/>
    </source>
</evidence>
<name>A0A0S2TBE3_9GAMM</name>
<sequence length="70" mass="7969">MAINKSIIEGNWNQFRGEVLSQWGKLTDDDVDQAKGDVTKLIGRLQELYGYERDEAEKKIQSLEGNLGKK</sequence>
<dbReference type="STRING" id="1748243.Tel_04315"/>
<evidence type="ECO:0000313" key="4">
    <source>
        <dbReference type="Proteomes" id="UP000055136"/>
    </source>
</evidence>
<dbReference type="InterPro" id="IPR008462">
    <property type="entry name" value="CsbD"/>
</dbReference>
<dbReference type="PIRSF" id="PIRSF039008">
    <property type="entry name" value="YjbJ"/>
    <property type="match status" value="1"/>
</dbReference>
<dbReference type="AlphaFoldDB" id="A0A0S2TBE3"/>
<dbReference type="Pfam" id="PF05532">
    <property type="entry name" value="CsbD"/>
    <property type="match status" value="1"/>
</dbReference>